<dbReference type="InterPro" id="IPR015422">
    <property type="entry name" value="PyrdxlP-dep_Trfase_small"/>
</dbReference>
<dbReference type="FunFam" id="3.40.640.10:FF:000033">
    <property type="entry name" value="Aspartate aminotransferase"/>
    <property type="match status" value="1"/>
</dbReference>
<proteinExistence type="inferred from homology"/>
<dbReference type="PANTHER" id="PTHR46383:SF1">
    <property type="entry name" value="ASPARTATE AMINOTRANSFERASE"/>
    <property type="match status" value="1"/>
</dbReference>
<reference evidence="7" key="1">
    <citation type="submission" date="2018-05" db="EMBL/GenBank/DDBJ databases">
        <authorList>
            <person name="Lanie J.A."/>
            <person name="Ng W.-L."/>
            <person name="Kazmierczak K.M."/>
            <person name="Andrzejewski T.M."/>
            <person name="Davidsen T.M."/>
            <person name="Wayne K.J."/>
            <person name="Tettelin H."/>
            <person name="Glass J.I."/>
            <person name="Rusch D."/>
            <person name="Podicherti R."/>
            <person name="Tsui H.-C.T."/>
            <person name="Winkler M.E."/>
        </authorList>
    </citation>
    <scope>NUCLEOTIDE SEQUENCE</scope>
</reference>
<dbReference type="InterPro" id="IPR004839">
    <property type="entry name" value="Aminotransferase_I/II_large"/>
</dbReference>
<dbReference type="InterPro" id="IPR015424">
    <property type="entry name" value="PyrdxlP-dep_Trfase"/>
</dbReference>
<dbReference type="PRINTS" id="PR00753">
    <property type="entry name" value="ACCSYNTHASE"/>
</dbReference>
<evidence type="ECO:0000256" key="5">
    <source>
        <dbReference type="ARBA" id="ARBA00022898"/>
    </source>
</evidence>
<dbReference type="PANTHER" id="PTHR46383">
    <property type="entry name" value="ASPARTATE AMINOTRANSFERASE"/>
    <property type="match status" value="1"/>
</dbReference>
<sequence length="294" mass="31590">MNQKLSGYIQSVAPSPTMAITAKAAALRREGVDVIALSAGEPDFGTPEHIKDAAKRALDEGFTKYTSPPSGIPELKEAVCHKFNHDNGLQYSPEEIIVNNGAKHSLALAVAAVINPGDEMIIPTPYWVTFTEQPRLVGGAPVVVETTPESGLKLTPDQLRDAITPKTRMLLLNSPSNPSGAVYTRDEMAALGEVALEHDLYILADEIYEKLIYDGAEHVSMAQISPKLKARTIVVNGVSKTYAMTGWRIGYAAGPRDVVDLMDKAQSQTVSHPSSISQKAAVEALNGPQDMVET</sequence>
<dbReference type="Gene3D" id="3.90.1150.10">
    <property type="entry name" value="Aspartate Aminotransferase, domain 1"/>
    <property type="match status" value="1"/>
</dbReference>
<keyword evidence="3" id="KW-0032">Aminotransferase</keyword>
<evidence type="ECO:0000256" key="2">
    <source>
        <dbReference type="ARBA" id="ARBA00007441"/>
    </source>
</evidence>
<comment type="similarity">
    <text evidence="2">Belongs to the class-I pyridoxal-phosphate-dependent aminotransferase family.</text>
</comment>
<dbReference type="CDD" id="cd00609">
    <property type="entry name" value="AAT_like"/>
    <property type="match status" value="1"/>
</dbReference>
<accession>A0A382F7U1</accession>
<evidence type="ECO:0000259" key="6">
    <source>
        <dbReference type="Pfam" id="PF00155"/>
    </source>
</evidence>
<dbReference type="EMBL" id="UINC01048081">
    <property type="protein sequence ID" value="SVB58181.1"/>
    <property type="molecule type" value="Genomic_DNA"/>
</dbReference>
<dbReference type="InterPro" id="IPR004838">
    <property type="entry name" value="NHTrfase_class1_PyrdxlP-BS"/>
</dbReference>
<name>A0A382F7U1_9ZZZZ</name>
<dbReference type="SUPFAM" id="SSF53383">
    <property type="entry name" value="PLP-dependent transferases"/>
    <property type="match status" value="1"/>
</dbReference>
<dbReference type="PROSITE" id="PS00105">
    <property type="entry name" value="AA_TRANSFER_CLASS_1"/>
    <property type="match status" value="1"/>
</dbReference>
<dbReference type="AlphaFoldDB" id="A0A382F7U1"/>
<dbReference type="GO" id="GO:0006520">
    <property type="term" value="P:amino acid metabolic process"/>
    <property type="evidence" value="ECO:0007669"/>
    <property type="project" value="InterPro"/>
</dbReference>
<protein>
    <recommendedName>
        <fullName evidence="6">Aminotransferase class I/classII large domain-containing protein</fullName>
    </recommendedName>
</protein>
<dbReference type="InterPro" id="IPR015421">
    <property type="entry name" value="PyrdxlP-dep_Trfase_major"/>
</dbReference>
<keyword evidence="5" id="KW-0663">Pyridoxal phosphate</keyword>
<evidence type="ECO:0000256" key="1">
    <source>
        <dbReference type="ARBA" id="ARBA00001933"/>
    </source>
</evidence>
<evidence type="ECO:0000313" key="7">
    <source>
        <dbReference type="EMBL" id="SVB58181.1"/>
    </source>
</evidence>
<comment type="cofactor">
    <cofactor evidence="1">
        <name>pyridoxal 5'-phosphate</name>
        <dbReference type="ChEBI" id="CHEBI:597326"/>
    </cofactor>
</comment>
<dbReference type="Gene3D" id="3.40.640.10">
    <property type="entry name" value="Type I PLP-dependent aspartate aminotransferase-like (Major domain)"/>
    <property type="match status" value="1"/>
</dbReference>
<feature type="domain" description="Aminotransferase class I/classII large" evidence="6">
    <location>
        <begin position="33"/>
        <end position="291"/>
    </location>
</feature>
<dbReference type="InterPro" id="IPR050596">
    <property type="entry name" value="AspAT/PAT-like"/>
</dbReference>
<dbReference type="GO" id="GO:0008483">
    <property type="term" value="F:transaminase activity"/>
    <property type="evidence" value="ECO:0007669"/>
    <property type="project" value="UniProtKB-KW"/>
</dbReference>
<evidence type="ECO:0000256" key="4">
    <source>
        <dbReference type="ARBA" id="ARBA00022679"/>
    </source>
</evidence>
<keyword evidence="4" id="KW-0808">Transferase</keyword>
<organism evidence="7">
    <name type="scientific">marine metagenome</name>
    <dbReference type="NCBI Taxonomy" id="408172"/>
    <lineage>
        <taxon>unclassified sequences</taxon>
        <taxon>metagenomes</taxon>
        <taxon>ecological metagenomes</taxon>
    </lineage>
</organism>
<dbReference type="Pfam" id="PF00155">
    <property type="entry name" value="Aminotran_1_2"/>
    <property type="match status" value="1"/>
</dbReference>
<feature type="non-terminal residue" evidence="7">
    <location>
        <position position="294"/>
    </location>
</feature>
<evidence type="ECO:0000256" key="3">
    <source>
        <dbReference type="ARBA" id="ARBA00022576"/>
    </source>
</evidence>
<dbReference type="GO" id="GO:0030170">
    <property type="term" value="F:pyridoxal phosphate binding"/>
    <property type="evidence" value="ECO:0007669"/>
    <property type="project" value="InterPro"/>
</dbReference>
<gene>
    <name evidence="7" type="ORF">METZ01_LOCUS211035</name>
</gene>